<feature type="compositionally biased region" description="Polar residues" evidence="2">
    <location>
        <begin position="865"/>
        <end position="886"/>
    </location>
</feature>
<organism evidence="4 5">
    <name type="scientific">Mesocestoides corti</name>
    <name type="common">Flatworm</name>
    <dbReference type="NCBI Taxonomy" id="53468"/>
    <lineage>
        <taxon>Eukaryota</taxon>
        <taxon>Metazoa</taxon>
        <taxon>Spiralia</taxon>
        <taxon>Lophotrochozoa</taxon>
        <taxon>Platyhelminthes</taxon>
        <taxon>Cestoda</taxon>
        <taxon>Eucestoda</taxon>
        <taxon>Cyclophyllidea</taxon>
        <taxon>Mesocestoididae</taxon>
        <taxon>Mesocestoides</taxon>
    </lineage>
</organism>
<feature type="domain" description="GP-PDE" evidence="3">
    <location>
        <begin position="507"/>
        <end position="802"/>
    </location>
</feature>
<dbReference type="InterPro" id="IPR030395">
    <property type="entry name" value="GP_PDE_dom"/>
</dbReference>
<gene>
    <name evidence="4" type="ORF">MCOS_LOCUS9271</name>
</gene>
<dbReference type="PANTHER" id="PTHR22958">
    <property type="entry name" value="GLYCEROPHOSPHORYL DIESTER PHOSPHODIESTERASE"/>
    <property type="match status" value="1"/>
</dbReference>
<keyword evidence="1" id="KW-0378">Hydrolase</keyword>
<dbReference type="AlphaFoldDB" id="A0A0R3UNA4"/>
<accession>A0A0R3UNA4</accession>
<dbReference type="Gene3D" id="3.20.20.190">
    <property type="entry name" value="Phosphatidylinositol (PI) phosphodiesterase"/>
    <property type="match status" value="1"/>
</dbReference>
<dbReference type="Pfam" id="PF03009">
    <property type="entry name" value="GDPD"/>
    <property type="match status" value="1"/>
</dbReference>
<dbReference type="STRING" id="53468.A0A0R3UNA4"/>
<dbReference type="SUPFAM" id="SSF51695">
    <property type="entry name" value="PLC-like phosphodiesterases"/>
    <property type="match status" value="1"/>
</dbReference>
<proteinExistence type="predicted"/>
<feature type="compositionally biased region" description="Polar residues" evidence="2">
    <location>
        <begin position="269"/>
        <end position="278"/>
    </location>
</feature>
<dbReference type="EMBL" id="UXSR01005677">
    <property type="protein sequence ID" value="VDD83268.1"/>
    <property type="molecule type" value="Genomic_DNA"/>
</dbReference>
<dbReference type="PANTHER" id="PTHR22958:SF1">
    <property type="entry name" value="GLYCEROPHOSPHOCHOLINE PHOSPHODIESTERASE GPCPD1"/>
    <property type="match status" value="1"/>
</dbReference>
<feature type="region of interest" description="Disordered" evidence="2">
    <location>
        <begin position="815"/>
        <end position="886"/>
    </location>
</feature>
<feature type="region of interest" description="Disordered" evidence="2">
    <location>
        <begin position="253"/>
        <end position="278"/>
    </location>
</feature>
<dbReference type="SUPFAM" id="SSF49452">
    <property type="entry name" value="Starch-binding domain-like"/>
    <property type="match status" value="1"/>
</dbReference>
<dbReference type="GO" id="GO:0046475">
    <property type="term" value="P:glycerophospholipid catabolic process"/>
    <property type="evidence" value="ECO:0007669"/>
    <property type="project" value="TreeGrafter"/>
</dbReference>
<feature type="compositionally biased region" description="Polar residues" evidence="2">
    <location>
        <begin position="311"/>
        <end position="325"/>
    </location>
</feature>
<feature type="region of interest" description="Disordered" evidence="2">
    <location>
        <begin position="300"/>
        <end position="325"/>
    </location>
</feature>
<name>A0A0R3UNA4_MESCO</name>
<keyword evidence="5" id="KW-1185">Reference proteome</keyword>
<dbReference type="GO" id="GO:0047389">
    <property type="term" value="F:glycerophosphocholine phosphodiesterase activity"/>
    <property type="evidence" value="ECO:0007669"/>
    <property type="project" value="TreeGrafter"/>
</dbReference>
<dbReference type="Gene3D" id="2.60.40.10">
    <property type="entry name" value="Immunoglobulins"/>
    <property type="match status" value="1"/>
</dbReference>
<dbReference type="PROSITE" id="PS51704">
    <property type="entry name" value="GP_PDE"/>
    <property type="match status" value="1"/>
</dbReference>
<dbReference type="GO" id="GO:0030246">
    <property type="term" value="F:carbohydrate binding"/>
    <property type="evidence" value="ECO:0007669"/>
    <property type="project" value="InterPro"/>
</dbReference>
<evidence type="ECO:0000259" key="3">
    <source>
        <dbReference type="PROSITE" id="PS51704"/>
    </source>
</evidence>
<dbReference type="InterPro" id="IPR017946">
    <property type="entry name" value="PLC-like_Pdiesterase_TIM-brl"/>
</dbReference>
<evidence type="ECO:0000313" key="4">
    <source>
        <dbReference type="EMBL" id="VDD83268.1"/>
    </source>
</evidence>
<feature type="compositionally biased region" description="Low complexity" evidence="2">
    <location>
        <begin position="300"/>
        <end position="310"/>
    </location>
</feature>
<dbReference type="Proteomes" id="UP000267029">
    <property type="component" value="Unassembled WGS sequence"/>
</dbReference>
<evidence type="ECO:0000256" key="1">
    <source>
        <dbReference type="ARBA" id="ARBA00022801"/>
    </source>
</evidence>
<evidence type="ECO:0000313" key="5">
    <source>
        <dbReference type="Proteomes" id="UP000267029"/>
    </source>
</evidence>
<protein>
    <recommendedName>
        <fullName evidence="3">GP-PDE domain-containing protein</fullName>
    </recommendedName>
</protein>
<reference evidence="4 5" key="1">
    <citation type="submission" date="2018-10" db="EMBL/GenBank/DDBJ databases">
        <authorList>
            <consortium name="Pathogen Informatics"/>
        </authorList>
    </citation>
    <scope>NUCLEOTIDE SEQUENCE [LARGE SCALE GENOMIC DNA]</scope>
</reference>
<evidence type="ECO:0000256" key="2">
    <source>
        <dbReference type="SAM" id="MobiDB-lite"/>
    </source>
</evidence>
<dbReference type="InterPro" id="IPR013784">
    <property type="entry name" value="Carb-bd-like_fold"/>
</dbReference>
<dbReference type="InterPro" id="IPR013783">
    <property type="entry name" value="Ig-like_fold"/>
</dbReference>
<dbReference type="InterPro" id="IPR051578">
    <property type="entry name" value="GDPD"/>
</dbReference>
<sequence>MQKRDPNQSVSFSVLVDANALENICVYLCNADTTSSSRYFVGMVGDSPKFGNWNPIDGVKCRFDAQKSAGRDIWSCAIPKSSLPPVLHYRFFVAEWRIDIESDPVDKRMVVLAWESRLNPRTFDLTAYNKGQLNLETVRFGKYDNGTYIQRGYLMYHSELRIRLSGLALKLSKNAVPGLSSSTRDLTKLAGRRVYVTCRQSIVEENGLLTALEGEPPIYPNTKISAQQISKSSSHLIYSLEQSLATEIRSQLTDYPEKPDDPPCEGTSPHFSQLSVQPQPVRSLPYNSAFSVPPSRRPAFSASPFSSHPSTCPSTPRSVSPALSQTGEPPIFLSVLSKGRCTRHFGEHTGCWGTLYSSGDDVTFYIETDNAEDVAVELEFYVEVLQDSNDGSGEETQLPPVKFLGSAFFGPFSGCSGQKRAQLLSRRRTPMGDVKISFMVINPIVDGPPPTLDVSYKHYWKKRGALEIGHRGMGTYYLSKKEKSVELQVTCPCGNASHQAPRLGVSRSQIEETALAEGRPLKPCLVLFVVVVVCRLLASRELHHGADFVEMDVQLTKDFQVVVYHDFETVITPRKKRRGELQNLSVAVKDLPYAALRELRLQHSSVLSEPQSSEDMDGEDLDPVELQDFPLLRDCLQHIDPDVGFDIEIKYPMELVKGGSEMDNFFERNLYVDTILREIFKYAGKRRILMSCFDPDTCAMLQTKQLRYPVFQLGIAPEYTDIRQQSFETLCYSAKANELLGVAVNSDELLRNPDMAEFARELGLIVLVWGTAANDSFNMKRLKELGVHGLIYDRMQEHKQVGSISLLKSAKMSSVSLADHQHEDATAADSDGRSTPSPPPFPPQHVDTTAVANFVVGGSAETPGSGASTPSLTNEAGSADAQPTPSQLVDALHKKLSLTTPVCDGSKRRVTLTLSN</sequence>
<dbReference type="OrthoDB" id="1058301at2759"/>